<comment type="caution">
    <text evidence="1">The sequence shown here is derived from an EMBL/GenBank/DDBJ whole genome shotgun (WGS) entry which is preliminary data.</text>
</comment>
<keyword evidence="2" id="KW-1185">Reference proteome</keyword>
<name>A0A2U1S6P4_9EURY</name>
<dbReference type="EMBL" id="MZGU01000004">
    <property type="protein sequence ID" value="PWB85734.1"/>
    <property type="molecule type" value="Genomic_DNA"/>
</dbReference>
<dbReference type="AlphaFoldDB" id="A0A2U1S6P4"/>
<dbReference type="OrthoDB" id="373152at2157"/>
<dbReference type="Proteomes" id="UP000245577">
    <property type="component" value="Unassembled WGS sequence"/>
</dbReference>
<organism evidence="1 2">
    <name type="scientific">Methanobrevibacter woesei</name>
    <dbReference type="NCBI Taxonomy" id="190976"/>
    <lineage>
        <taxon>Archaea</taxon>
        <taxon>Methanobacteriati</taxon>
        <taxon>Methanobacteriota</taxon>
        <taxon>Methanomada group</taxon>
        <taxon>Methanobacteria</taxon>
        <taxon>Methanobacteriales</taxon>
        <taxon>Methanobacteriaceae</taxon>
        <taxon>Methanobrevibacter</taxon>
    </lineage>
</organism>
<evidence type="ECO:0000313" key="2">
    <source>
        <dbReference type="Proteomes" id="UP000245577"/>
    </source>
</evidence>
<proteinExistence type="predicted"/>
<reference evidence="1 2" key="1">
    <citation type="submission" date="2017-03" db="EMBL/GenBank/DDBJ databases">
        <title>Genome sequence of Methanobrevibacter wosei.</title>
        <authorList>
            <person name="Poehlein A."/>
            <person name="Seedorf H."/>
            <person name="Daniel R."/>
        </authorList>
    </citation>
    <scope>NUCLEOTIDE SEQUENCE [LARGE SCALE GENOMIC DNA]</scope>
    <source>
        <strain evidence="1 2">DSM 11979</strain>
    </source>
</reference>
<gene>
    <name evidence="1" type="ORF">MBBWO_05730</name>
</gene>
<sequence>MSEEKIFIFQREDESNDNENEINIIWEVENDSDSLIENVIATSQSFTHDFGSIDAFNSKSVSFSIKIPSIDDLRKDFGEYASLPDTLRLGNVNLKYTKNNENYEVFSNSLEIPY</sequence>
<dbReference type="RefSeq" id="WP_116669386.1">
    <property type="nucleotide sequence ID" value="NZ_MZGU01000004.1"/>
</dbReference>
<accession>A0A2U1S6P4</accession>
<evidence type="ECO:0000313" key="1">
    <source>
        <dbReference type="EMBL" id="PWB85734.1"/>
    </source>
</evidence>
<protein>
    <submittedName>
        <fullName evidence="1">Uncharacterized protein</fullName>
    </submittedName>
</protein>